<organism evidence="1">
    <name type="scientific">Timema douglasi</name>
    <name type="common">Walking stick</name>
    <dbReference type="NCBI Taxonomy" id="61478"/>
    <lineage>
        <taxon>Eukaryota</taxon>
        <taxon>Metazoa</taxon>
        <taxon>Ecdysozoa</taxon>
        <taxon>Arthropoda</taxon>
        <taxon>Hexapoda</taxon>
        <taxon>Insecta</taxon>
        <taxon>Pterygota</taxon>
        <taxon>Neoptera</taxon>
        <taxon>Polyneoptera</taxon>
        <taxon>Phasmatodea</taxon>
        <taxon>Timematodea</taxon>
        <taxon>Timematoidea</taxon>
        <taxon>Timematidae</taxon>
        <taxon>Timema</taxon>
    </lineage>
</organism>
<reference evidence="1" key="1">
    <citation type="submission" date="2020-11" db="EMBL/GenBank/DDBJ databases">
        <authorList>
            <person name="Tran Van P."/>
        </authorList>
    </citation>
    <scope>NUCLEOTIDE SEQUENCE</scope>
</reference>
<sequence>MAYTSVAASSSDKTYDLQEMSIPKIDRMQGSRGRAAPEGHSNISGYSEAGLTSPQLSLGYVRSCLALFGAPGSRTVRTALKQPLHRVEFGRVRGVKLDVIGGTPASGGRISTAMLNCNNPCGGPCSRGRFELNTTSALANYATEAGHIIIVLRINLRIPSTASSAGLIIASCGLQDSLVVIASALLKEREMKWFIGSGLR</sequence>
<dbReference type="AlphaFoldDB" id="A0A7R8VCS3"/>
<dbReference type="EMBL" id="OA564943">
    <property type="protein sequence ID" value="CAD7195918.1"/>
    <property type="molecule type" value="Genomic_DNA"/>
</dbReference>
<name>A0A7R8VCS3_TIMDO</name>
<accession>A0A7R8VCS3</accession>
<proteinExistence type="predicted"/>
<evidence type="ECO:0000313" key="1">
    <source>
        <dbReference type="EMBL" id="CAD7195918.1"/>
    </source>
</evidence>
<gene>
    <name evidence="1" type="ORF">TDIB3V08_LOCUS2285</name>
</gene>
<protein>
    <submittedName>
        <fullName evidence="1">Uncharacterized protein</fullName>
    </submittedName>
</protein>